<keyword evidence="3" id="KW-1185">Reference proteome</keyword>
<dbReference type="RefSeq" id="WP_379699095.1">
    <property type="nucleotide sequence ID" value="NZ_JBHSXH010000015.1"/>
</dbReference>
<dbReference type="EMBL" id="JBHSXH010000015">
    <property type="protein sequence ID" value="MFC6826911.1"/>
    <property type="molecule type" value="Genomic_DNA"/>
</dbReference>
<evidence type="ECO:0000313" key="3">
    <source>
        <dbReference type="Proteomes" id="UP001596408"/>
    </source>
</evidence>
<accession>A0ABD5U4W1</accession>
<comment type="caution">
    <text evidence="2">The sequence shown here is derived from an EMBL/GenBank/DDBJ whole genome shotgun (WGS) entry which is preliminary data.</text>
</comment>
<dbReference type="Proteomes" id="UP001596408">
    <property type="component" value="Unassembled WGS sequence"/>
</dbReference>
<feature type="compositionally biased region" description="Acidic residues" evidence="1">
    <location>
        <begin position="36"/>
        <end position="46"/>
    </location>
</feature>
<proteinExistence type="predicted"/>
<name>A0ABD5U4W1_9EURY</name>
<sequence>MRTREVAEPSSTDTNDRAVRTTETSVHTAETNAVAEADDAAGEVSA</sequence>
<organism evidence="2 3">
    <name type="scientific">Halopelagius fulvigenes</name>
    <dbReference type="NCBI Taxonomy" id="1198324"/>
    <lineage>
        <taxon>Archaea</taxon>
        <taxon>Methanobacteriati</taxon>
        <taxon>Methanobacteriota</taxon>
        <taxon>Stenosarchaea group</taxon>
        <taxon>Halobacteria</taxon>
        <taxon>Halobacteriales</taxon>
        <taxon>Haloferacaceae</taxon>
    </lineage>
</organism>
<gene>
    <name evidence="2" type="ORF">ACFQEV_18205</name>
</gene>
<feature type="region of interest" description="Disordered" evidence="1">
    <location>
        <begin position="1"/>
        <end position="46"/>
    </location>
</feature>
<evidence type="ECO:0000256" key="1">
    <source>
        <dbReference type="SAM" id="MobiDB-lite"/>
    </source>
</evidence>
<reference evidence="2 3" key="1">
    <citation type="journal article" date="2019" name="Int. J. Syst. Evol. Microbiol.">
        <title>The Global Catalogue of Microorganisms (GCM) 10K type strain sequencing project: providing services to taxonomists for standard genome sequencing and annotation.</title>
        <authorList>
            <consortium name="The Broad Institute Genomics Platform"/>
            <consortium name="The Broad Institute Genome Sequencing Center for Infectious Disease"/>
            <person name="Wu L."/>
            <person name="Ma J."/>
        </authorList>
    </citation>
    <scope>NUCLEOTIDE SEQUENCE [LARGE SCALE GENOMIC DNA]</scope>
    <source>
        <strain evidence="2 3">YIM 94188</strain>
    </source>
</reference>
<protein>
    <submittedName>
        <fullName evidence="2">Uncharacterized protein</fullName>
    </submittedName>
</protein>
<dbReference type="AlphaFoldDB" id="A0ABD5U4W1"/>
<evidence type="ECO:0000313" key="2">
    <source>
        <dbReference type="EMBL" id="MFC6826911.1"/>
    </source>
</evidence>